<comment type="caution">
    <text evidence="1">The sequence shown here is derived from an EMBL/GenBank/DDBJ whole genome shotgun (WGS) entry which is preliminary data.</text>
</comment>
<protein>
    <submittedName>
        <fullName evidence="1">Uncharacterized protein</fullName>
    </submittedName>
</protein>
<proteinExistence type="predicted"/>
<accession>A0ABP6RJX8</accession>
<reference evidence="2" key="1">
    <citation type="journal article" date="2019" name="Int. J. Syst. Evol. Microbiol.">
        <title>The Global Catalogue of Microorganisms (GCM) 10K type strain sequencing project: providing services to taxonomists for standard genome sequencing and annotation.</title>
        <authorList>
            <consortium name="The Broad Institute Genomics Platform"/>
            <consortium name="The Broad Institute Genome Sequencing Center for Infectious Disease"/>
            <person name="Wu L."/>
            <person name="Ma J."/>
        </authorList>
    </citation>
    <scope>NUCLEOTIDE SEQUENCE [LARGE SCALE GENOMIC DNA]</scope>
    <source>
        <strain evidence="2">JCM 9687</strain>
    </source>
</reference>
<organism evidence="1 2">
    <name type="scientific">Saccharopolyspora gregorii</name>
    <dbReference type="NCBI Taxonomy" id="33914"/>
    <lineage>
        <taxon>Bacteria</taxon>
        <taxon>Bacillati</taxon>
        <taxon>Actinomycetota</taxon>
        <taxon>Actinomycetes</taxon>
        <taxon>Pseudonocardiales</taxon>
        <taxon>Pseudonocardiaceae</taxon>
        <taxon>Saccharopolyspora</taxon>
    </lineage>
</organism>
<sequence>MTNRSNSAVAGTASGPRIEQFSESASALNRTEFRTIAGWARSCCAVAAEPVNDTRSCAVTWSSRSPALPATNCSEPSGRMPDSTISSTSRAVRYAVWLAGLTRLGTPARNAGANFSSGPQTGKLKALICTATPRSGVAMCWARNVPPLLSGSTAPST</sequence>
<dbReference type="Proteomes" id="UP001500483">
    <property type="component" value="Unassembled WGS sequence"/>
</dbReference>
<keyword evidence="2" id="KW-1185">Reference proteome</keyword>
<evidence type="ECO:0000313" key="2">
    <source>
        <dbReference type="Proteomes" id="UP001500483"/>
    </source>
</evidence>
<evidence type="ECO:0000313" key="1">
    <source>
        <dbReference type="EMBL" id="GAA3353829.1"/>
    </source>
</evidence>
<dbReference type="EMBL" id="BAAAYK010000023">
    <property type="protein sequence ID" value="GAA3353829.1"/>
    <property type="molecule type" value="Genomic_DNA"/>
</dbReference>
<name>A0ABP6RJX8_9PSEU</name>
<gene>
    <name evidence="1" type="ORF">GCM10020366_08480</name>
</gene>